<dbReference type="PROSITE" id="PS50297">
    <property type="entry name" value="ANK_REP_REGION"/>
    <property type="match status" value="2"/>
</dbReference>
<dbReference type="SMART" id="SM00248">
    <property type="entry name" value="ANK"/>
    <property type="match status" value="3"/>
</dbReference>
<accession>A0AAW1KHG8</accession>
<dbReference type="PROSITE" id="PS50088">
    <property type="entry name" value="ANK_REPEAT"/>
    <property type="match status" value="2"/>
</dbReference>
<comment type="caution">
    <text evidence="4">The sequence shown here is derived from an EMBL/GenBank/DDBJ whole genome shotgun (WGS) entry which is preliminary data.</text>
</comment>
<reference evidence="4 5" key="1">
    <citation type="journal article" date="2024" name="BMC Genomics">
        <title>De novo assembly and annotation of Popillia japonica's genome with initial clues to its potential as an invasive pest.</title>
        <authorList>
            <person name="Cucini C."/>
            <person name="Boschi S."/>
            <person name="Funari R."/>
            <person name="Cardaioli E."/>
            <person name="Iannotti N."/>
            <person name="Marturano G."/>
            <person name="Paoli F."/>
            <person name="Bruttini M."/>
            <person name="Carapelli A."/>
            <person name="Frati F."/>
            <person name="Nardi F."/>
        </authorList>
    </citation>
    <scope>NUCLEOTIDE SEQUENCE [LARGE SCALE GENOMIC DNA]</scope>
    <source>
        <strain evidence="4">DMR45628</strain>
    </source>
</reference>
<name>A0AAW1KHG8_POPJA</name>
<dbReference type="PANTHER" id="PTHR32046:SF11">
    <property type="entry name" value="IMMUNE-ASSOCIATED NUCLEOTIDE-BINDING PROTEIN 10-LIKE"/>
    <property type="match status" value="1"/>
</dbReference>
<dbReference type="PANTHER" id="PTHR32046">
    <property type="entry name" value="G DOMAIN-CONTAINING PROTEIN"/>
    <property type="match status" value="1"/>
</dbReference>
<evidence type="ECO:0000256" key="2">
    <source>
        <dbReference type="SAM" id="Coils"/>
    </source>
</evidence>
<dbReference type="Gene3D" id="3.40.50.300">
    <property type="entry name" value="P-loop containing nucleotide triphosphate hydrolases"/>
    <property type="match status" value="1"/>
</dbReference>
<dbReference type="AlphaFoldDB" id="A0AAW1KHG8"/>
<sequence>MRSCVTFDLKAIYKKMSAGSNTIDVDAFDQALLTREFGVASKLLPKIDIETQDSNGQTYLMRACVNNEVDVFEWLVQNHANTNVQDQSGRNLLFMAIQSGSLGIVKWLANNSKNVLYTTHNGQTPLHAAVSNNQFEIVKVLVAAGLDPDVQNQNRDTSFDLAQTLGDKTILQWLIVNKAFEILDGSLYEEGKVAALESLFGKYEYQYLKSKSAERNMTIAEHAANMQQFGILKWLKSKMIPVDESLLTGLSNAPIETYNILLVGETGVGKSTFINAFMNYLNFESLDQAENAKSIHALIPSSFTIIDQNFEQKRVEFGNDTNESHEPGASATQSARSYVFETGDVRIRLIDTPGIGDTRGIGKDEENFDRLLAVIGELKDIHGICIMLKPNNARLTVLFEYCVKQLLSRLQKDASRNIMFLFTNSRSTFYRPGDTFTPLKKILSDLKSKPPYITIPLGKENTFSLDNEAFRFLLARRNNIIFDEDEKENFERSWSKSAKVSINLLKYMKSLKPHKIQDTVSLNEARRLILRLSAPLAEIAGLIEDNIQTNTKYEAILSNKTKSIDELKKYLKVPRIGLKVIPLDHPMTVCINKKCVETIKVGDTIKRNYTQICHLRCYLNNIQKEVIGDLELRTCWAMIEKNGTMMCRHAACGHNFREHMHIYYKTEAYNYEDEDKIVAGNIAKNKIDNKIDVKDIENKIEELNEMNKKYRIEMKIIQKSMAKFAHFLKNNAITAFNDTYRKYIEYLIDRERNTGEGGDKNLIEGYNKLILTYENYKTTLETELSNAQQSDPNQKAVVSAEDVTMLVQRLYKLPIFGKTIKDFYEAQM</sequence>
<dbReference type="InterPro" id="IPR025662">
    <property type="entry name" value="Sigma_54_int_dom_ATP-bd_1"/>
</dbReference>
<evidence type="ECO:0000313" key="5">
    <source>
        <dbReference type="Proteomes" id="UP001458880"/>
    </source>
</evidence>
<proteinExistence type="predicted"/>
<gene>
    <name evidence="4" type="ORF">QE152_g23510</name>
</gene>
<dbReference type="SUPFAM" id="SSF48403">
    <property type="entry name" value="Ankyrin repeat"/>
    <property type="match status" value="1"/>
</dbReference>
<evidence type="ECO:0000259" key="3">
    <source>
        <dbReference type="Pfam" id="PF26633"/>
    </source>
</evidence>
<dbReference type="InterPro" id="IPR058519">
    <property type="entry name" value="DUF8206"/>
</dbReference>
<dbReference type="SUPFAM" id="SSF52540">
    <property type="entry name" value="P-loop containing nucleoside triphosphate hydrolases"/>
    <property type="match status" value="2"/>
</dbReference>
<evidence type="ECO:0000313" key="4">
    <source>
        <dbReference type="EMBL" id="KAK9717890.1"/>
    </source>
</evidence>
<feature type="domain" description="DUF8206" evidence="3">
    <location>
        <begin position="583"/>
        <end position="665"/>
    </location>
</feature>
<dbReference type="PROSITE" id="PS00675">
    <property type="entry name" value="SIGMA54_INTERACT_1"/>
    <property type="match status" value="1"/>
</dbReference>
<dbReference type="Proteomes" id="UP001458880">
    <property type="component" value="Unassembled WGS sequence"/>
</dbReference>
<feature type="repeat" description="ANK" evidence="1">
    <location>
        <begin position="55"/>
        <end position="87"/>
    </location>
</feature>
<organism evidence="4 5">
    <name type="scientific">Popillia japonica</name>
    <name type="common">Japanese beetle</name>
    <dbReference type="NCBI Taxonomy" id="7064"/>
    <lineage>
        <taxon>Eukaryota</taxon>
        <taxon>Metazoa</taxon>
        <taxon>Ecdysozoa</taxon>
        <taxon>Arthropoda</taxon>
        <taxon>Hexapoda</taxon>
        <taxon>Insecta</taxon>
        <taxon>Pterygota</taxon>
        <taxon>Neoptera</taxon>
        <taxon>Endopterygota</taxon>
        <taxon>Coleoptera</taxon>
        <taxon>Polyphaga</taxon>
        <taxon>Scarabaeiformia</taxon>
        <taxon>Scarabaeidae</taxon>
        <taxon>Rutelinae</taxon>
        <taxon>Popillia</taxon>
    </lineage>
</organism>
<feature type="repeat" description="ANK" evidence="1">
    <location>
        <begin position="121"/>
        <end position="153"/>
    </location>
</feature>
<keyword evidence="1" id="KW-0040">ANK repeat</keyword>
<protein>
    <submittedName>
        <fullName evidence="4">Ankyrin repeats (3 copies)</fullName>
    </submittedName>
</protein>
<keyword evidence="2" id="KW-0175">Coiled coil</keyword>
<feature type="coiled-coil region" evidence="2">
    <location>
        <begin position="686"/>
        <end position="720"/>
    </location>
</feature>
<dbReference type="Gene3D" id="1.25.40.20">
    <property type="entry name" value="Ankyrin repeat-containing domain"/>
    <property type="match status" value="1"/>
</dbReference>
<dbReference type="Pfam" id="PF26633">
    <property type="entry name" value="DUF8206"/>
    <property type="match status" value="1"/>
</dbReference>
<dbReference type="InterPro" id="IPR002110">
    <property type="entry name" value="Ankyrin_rpt"/>
</dbReference>
<evidence type="ECO:0000256" key="1">
    <source>
        <dbReference type="PROSITE-ProRule" id="PRU00023"/>
    </source>
</evidence>
<dbReference type="InterPro" id="IPR036770">
    <property type="entry name" value="Ankyrin_rpt-contain_sf"/>
</dbReference>
<dbReference type="EMBL" id="JASPKY010000235">
    <property type="protein sequence ID" value="KAK9717890.1"/>
    <property type="molecule type" value="Genomic_DNA"/>
</dbReference>
<dbReference type="InterPro" id="IPR027417">
    <property type="entry name" value="P-loop_NTPase"/>
</dbReference>
<keyword evidence="5" id="KW-1185">Reference proteome</keyword>
<dbReference type="Pfam" id="PF12796">
    <property type="entry name" value="Ank_2"/>
    <property type="match status" value="2"/>
</dbReference>